<evidence type="ECO:0000313" key="1">
    <source>
        <dbReference type="EMBL" id="AFZ66313.1"/>
    </source>
</evidence>
<protein>
    <submittedName>
        <fullName evidence="1">Uncharacterized protein</fullName>
    </submittedName>
</protein>
<dbReference type="PATRIC" id="fig|937777.3.peg.739"/>
<dbReference type="AlphaFoldDB" id="K9ZXD0"/>
<dbReference type="EMBL" id="CP003382">
    <property type="protein sequence ID" value="AFZ66313.1"/>
    <property type="molecule type" value="Genomic_DNA"/>
</dbReference>
<name>K9ZXD0_DEIPD</name>
<dbReference type="Proteomes" id="UP000010467">
    <property type="component" value="Chromosome"/>
</dbReference>
<keyword evidence="2" id="KW-1185">Reference proteome</keyword>
<proteinExistence type="predicted"/>
<dbReference type="HOGENOM" id="CLU_124842_2_1_0"/>
<accession>K9ZXD0</accession>
<dbReference type="RefSeq" id="WP_015234623.1">
    <property type="nucleotide sequence ID" value="NC_019793.1"/>
</dbReference>
<sequence length="119" mass="13748">MRFERPRLLDRRGHARVDYLTFPLLLLISEGLSGPARTASRSFGVLIALAVTTTRTPLGLLRIVPFRWHGRLELSSVFVQLALPWLAGFAHKKRERNFWLAFSAYNFLVWLRTDWAAPE</sequence>
<gene>
    <name evidence="1" type="ordered locus">Deipe_0734</name>
</gene>
<reference evidence="2" key="1">
    <citation type="submission" date="2012-03" db="EMBL/GenBank/DDBJ databases">
        <title>Complete sequence of chromosome of Deinococcus peraridilitoris DSM 19664.</title>
        <authorList>
            <person name="Lucas S."/>
            <person name="Copeland A."/>
            <person name="Lapidus A."/>
            <person name="Glavina del Rio T."/>
            <person name="Dalin E."/>
            <person name="Tice H."/>
            <person name="Bruce D."/>
            <person name="Goodwin L."/>
            <person name="Pitluck S."/>
            <person name="Peters L."/>
            <person name="Mikhailova N."/>
            <person name="Lu M."/>
            <person name="Kyrpides N."/>
            <person name="Mavromatis K."/>
            <person name="Ivanova N."/>
            <person name="Brettin T."/>
            <person name="Detter J.C."/>
            <person name="Han C."/>
            <person name="Larimer F."/>
            <person name="Land M."/>
            <person name="Hauser L."/>
            <person name="Markowitz V."/>
            <person name="Cheng J.-F."/>
            <person name="Hugenholtz P."/>
            <person name="Woyke T."/>
            <person name="Wu D."/>
            <person name="Pukall R."/>
            <person name="Steenblock K."/>
            <person name="Brambilla E."/>
            <person name="Klenk H.-P."/>
            <person name="Eisen J.A."/>
        </authorList>
    </citation>
    <scope>NUCLEOTIDE SEQUENCE [LARGE SCALE GENOMIC DNA]</scope>
    <source>
        <strain evidence="2">DSM 19664 / LMG 22246 / CIP 109416 / KR-200</strain>
    </source>
</reference>
<dbReference type="OrthoDB" id="71161at2"/>
<dbReference type="KEGG" id="dpd:Deipe_0734"/>
<evidence type="ECO:0000313" key="2">
    <source>
        <dbReference type="Proteomes" id="UP000010467"/>
    </source>
</evidence>
<organism evidence="1 2">
    <name type="scientific">Deinococcus peraridilitoris (strain DSM 19664 / LMG 22246 / CIP 109416 / KR-200)</name>
    <dbReference type="NCBI Taxonomy" id="937777"/>
    <lineage>
        <taxon>Bacteria</taxon>
        <taxon>Thermotogati</taxon>
        <taxon>Deinococcota</taxon>
        <taxon>Deinococci</taxon>
        <taxon>Deinococcales</taxon>
        <taxon>Deinococcaceae</taxon>
        <taxon>Deinococcus</taxon>
    </lineage>
</organism>